<dbReference type="SUPFAM" id="SSF47413">
    <property type="entry name" value="lambda repressor-like DNA-binding domains"/>
    <property type="match status" value="1"/>
</dbReference>
<evidence type="ECO:0000313" key="6">
    <source>
        <dbReference type="Proteomes" id="UP000018419"/>
    </source>
</evidence>
<gene>
    <name evidence="5" type="ORF">ACIRA0001_1622</name>
</gene>
<dbReference type="InterPro" id="IPR010982">
    <property type="entry name" value="Lambda_DNA-bd_dom_sf"/>
</dbReference>
<protein>
    <submittedName>
        <fullName evidence="5">Peptidase S24-like protein</fullName>
    </submittedName>
</protein>
<keyword evidence="1" id="KW-0805">Transcription regulation</keyword>
<dbReference type="PANTHER" id="PTHR40661:SF3">
    <property type="entry name" value="FELS-1 PROPHAGE TRANSCRIPTIONAL REGULATOR"/>
    <property type="match status" value="1"/>
</dbReference>
<dbReference type="EMBL" id="ACVR01000029">
    <property type="protein sequence ID" value="EET82828.1"/>
    <property type="molecule type" value="Genomic_DNA"/>
</dbReference>
<dbReference type="Gene3D" id="2.10.109.10">
    <property type="entry name" value="Umud Fragment, subunit A"/>
    <property type="match status" value="1"/>
</dbReference>
<feature type="domain" description="HTH cro/C1-type" evidence="4">
    <location>
        <begin position="31"/>
        <end position="81"/>
    </location>
</feature>
<reference evidence="5 6" key="1">
    <citation type="submission" date="2009-07" db="EMBL/GenBank/DDBJ databases">
        <authorList>
            <person name="Madupu R."/>
            <person name="Durkin A.S."/>
            <person name="Torralba M."/>
            <person name="Methe B."/>
            <person name="Sutton G.G."/>
            <person name="Strausberg R.L."/>
            <person name="Nelson K.E."/>
        </authorList>
    </citation>
    <scope>NUCLEOTIDE SEQUENCE [LARGE SCALE GENOMIC DNA]</scope>
    <source>
        <strain evidence="5 6">SK82</strain>
    </source>
</reference>
<keyword evidence="3" id="KW-0804">Transcription</keyword>
<dbReference type="Proteomes" id="UP000018419">
    <property type="component" value="Unassembled WGS sequence"/>
</dbReference>
<evidence type="ECO:0000256" key="1">
    <source>
        <dbReference type="ARBA" id="ARBA00023015"/>
    </source>
</evidence>
<dbReference type="InterPro" id="IPR001387">
    <property type="entry name" value="Cro/C1-type_HTH"/>
</dbReference>
<evidence type="ECO:0000259" key="4">
    <source>
        <dbReference type="PROSITE" id="PS50943"/>
    </source>
</evidence>
<dbReference type="InterPro" id="IPR015927">
    <property type="entry name" value="Peptidase_S24_S26A/B/C"/>
</dbReference>
<dbReference type="SUPFAM" id="SSF51306">
    <property type="entry name" value="LexA/Signal peptidase"/>
    <property type="match status" value="1"/>
</dbReference>
<dbReference type="RefSeq" id="WP_005405033.1">
    <property type="nucleotide sequence ID" value="NZ_ACVR01000029.1"/>
</dbReference>
<sequence length="247" mass="27732">MIRKPLSPERQQDAERLRSAWENFKAAAKSKGKKVTQEDVSDACGWNTQGAFSAYLNGRTPLNLDALIKLSNYFGVPANEISPELAAGLESALVEITDYADNNIEIADFDGLKRVPILTYVQAGNWREAIQMPSDNFIFVSVDVSPNSFGAYVVGDSMLPDFRDGDLIIIDTQVKPQPTDFVMAEDPEGITFKKYRSRGINEEGKEVFDLVPLNPDFPIIRSDRSRVEIIGTVVEHRRMFKRAARYH</sequence>
<dbReference type="InterPro" id="IPR036286">
    <property type="entry name" value="LexA/Signal_pep-like_sf"/>
</dbReference>
<dbReference type="Pfam" id="PF00717">
    <property type="entry name" value="Peptidase_S24"/>
    <property type="match status" value="1"/>
</dbReference>
<evidence type="ECO:0000256" key="2">
    <source>
        <dbReference type="ARBA" id="ARBA00023125"/>
    </source>
</evidence>
<dbReference type="SMART" id="SM00530">
    <property type="entry name" value="HTH_XRE"/>
    <property type="match status" value="1"/>
</dbReference>
<dbReference type="CDD" id="cd00093">
    <property type="entry name" value="HTH_XRE"/>
    <property type="match status" value="1"/>
</dbReference>
<evidence type="ECO:0000313" key="5">
    <source>
        <dbReference type="EMBL" id="EET82828.1"/>
    </source>
</evidence>
<evidence type="ECO:0000256" key="3">
    <source>
        <dbReference type="ARBA" id="ARBA00023163"/>
    </source>
</evidence>
<proteinExistence type="predicted"/>
<dbReference type="PANTHER" id="PTHR40661">
    <property type="match status" value="1"/>
</dbReference>
<accession>A0ABM9YPE9</accession>
<dbReference type="PROSITE" id="PS50943">
    <property type="entry name" value="HTH_CROC1"/>
    <property type="match status" value="1"/>
</dbReference>
<keyword evidence="6" id="KW-1185">Reference proteome</keyword>
<organism evidence="5 6">
    <name type="scientific">Acinetobacter radioresistens SK82</name>
    <dbReference type="NCBI Taxonomy" id="596318"/>
    <lineage>
        <taxon>Bacteria</taxon>
        <taxon>Pseudomonadati</taxon>
        <taxon>Pseudomonadota</taxon>
        <taxon>Gammaproteobacteria</taxon>
        <taxon>Moraxellales</taxon>
        <taxon>Moraxellaceae</taxon>
        <taxon>Acinetobacter</taxon>
    </lineage>
</organism>
<dbReference type="InterPro" id="IPR039418">
    <property type="entry name" value="LexA-like"/>
</dbReference>
<name>A0ABM9YPE9_ACIRA</name>
<comment type="caution">
    <text evidence="5">The sequence shown here is derived from an EMBL/GenBank/DDBJ whole genome shotgun (WGS) entry which is preliminary data.</text>
</comment>
<dbReference type="Gene3D" id="1.10.260.40">
    <property type="entry name" value="lambda repressor-like DNA-binding domains"/>
    <property type="match status" value="1"/>
</dbReference>
<keyword evidence="2" id="KW-0238">DNA-binding</keyword>
<dbReference type="CDD" id="cd06529">
    <property type="entry name" value="S24_LexA-like"/>
    <property type="match status" value="1"/>
</dbReference>
<dbReference type="Pfam" id="PF01381">
    <property type="entry name" value="HTH_3"/>
    <property type="match status" value="1"/>
</dbReference>